<dbReference type="InterPro" id="IPR017181">
    <property type="entry name" value="Sig_transdc_His_kin_CHASE2"/>
</dbReference>
<evidence type="ECO:0000259" key="14">
    <source>
        <dbReference type="PROSITE" id="PS50109"/>
    </source>
</evidence>
<evidence type="ECO:0000259" key="15">
    <source>
        <dbReference type="PROSITE" id="PS50113"/>
    </source>
</evidence>
<dbReference type="EMBL" id="JAVDRF010000004">
    <property type="protein sequence ID" value="MDR6536283.1"/>
    <property type="molecule type" value="Genomic_DNA"/>
</dbReference>
<dbReference type="RefSeq" id="WP_309901165.1">
    <property type="nucleotide sequence ID" value="NZ_JAVDRF010000004.1"/>
</dbReference>
<evidence type="ECO:0000256" key="13">
    <source>
        <dbReference type="SAM" id="Phobius"/>
    </source>
</evidence>
<dbReference type="InterPro" id="IPR013656">
    <property type="entry name" value="PAS_4"/>
</dbReference>
<dbReference type="Gene3D" id="3.30.450.20">
    <property type="entry name" value="PAS domain"/>
    <property type="match status" value="1"/>
</dbReference>
<name>A0ABU1NCU6_9BURK</name>
<dbReference type="SMART" id="SM00387">
    <property type="entry name" value="HATPase_c"/>
    <property type="match status" value="1"/>
</dbReference>
<keyword evidence="8" id="KW-0418">Kinase</keyword>
<comment type="catalytic activity">
    <reaction evidence="1">
        <text>ATP + protein L-histidine = ADP + protein N-phospho-L-histidine.</text>
        <dbReference type="EC" id="2.7.13.3"/>
    </reaction>
</comment>
<dbReference type="CDD" id="cd00082">
    <property type="entry name" value="HisKA"/>
    <property type="match status" value="1"/>
</dbReference>
<keyword evidence="6 13" id="KW-0812">Transmembrane</keyword>
<evidence type="ECO:0000313" key="17">
    <source>
        <dbReference type="Proteomes" id="UP001184230"/>
    </source>
</evidence>
<dbReference type="InterPro" id="IPR000700">
    <property type="entry name" value="PAS-assoc_C"/>
</dbReference>
<evidence type="ECO:0000256" key="5">
    <source>
        <dbReference type="ARBA" id="ARBA00022679"/>
    </source>
</evidence>
<keyword evidence="9" id="KW-0067">ATP-binding</keyword>
<dbReference type="Gene3D" id="3.30.565.10">
    <property type="entry name" value="Histidine kinase-like ATPase, C-terminal domain"/>
    <property type="match status" value="1"/>
</dbReference>
<sequence length="773" mass="82380">MLVRRLFAAGLRLPWRRFEWLALAVVIAGMVLALDGSGTLQGPNRSLQDALMFLQARPVDHSEVVIVAIDDKSVAALGRWPWRRSFHANLIDRISKDAPAAIGMDLLFIEPEQHFPPDDAALAAAVSRSGKVVLPLMMQSHNAEPFIVEPLPALRRGAAALGHVHLAVDDDGVARSVYLQEGLAGRQWDHFSLAMRRIGEAGSGSPQAEADAAGTGADGVPAWQRSRRMIVPFAGPPGHFRQLSYVDVLDGALAPDTFKGKYVLIGATAAGLGDLYTTPLSGRSKLMSGVEFSANVLDSLLVQRSMAPLPGGLNAALNVLPVLLALAGMALVGPLPALLLTVAMMALPLAATAAAASFGVQCSPVAGMLGVGAGYALWSWRKLDVASRYLVDELGRLRRSERMGALSGNAPASGDFLGRRIDALRQVAEQLSNLQRFVSDSLEGLPDATLVCDREGIVLLANAAAARHFGADSGALLQGAPAPVLMADVLSQADHQPVISATSLAARATVSAAARDGSERDLLVKQAPSFSGSGEHLGWIVSLVDVTEIRQAQRQRDHAMRFLSHDMRAPLASILTLLSLQRQSPSAMTQPQFHDRIERHARKALGLADDFTQLVRAQSSSYRVERYNLVDVLLECVDDAWEATRRHGVRITMAPSPEEAHSVIDRELVARAIGNLLGNALKFSPAGSSITCAVEPLPLEWAVLVQDQGEGIGEELQARLFEPFSRGTTGDNVEGAGLGLAFVKTVAQRHGGKVLLDSAPARGSAFRLVLPRA</sequence>
<evidence type="ECO:0000256" key="11">
    <source>
        <dbReference type="ARBA" id="ARBA00023012"/>
    </source>
</evidence>
<dbReference type="SUPFAM" id="SSF47384">
    <property type="entry name" value="Homodimeric domain of signal transducing histidine kinase"/>
    <property type="match status" value="1"/>
</dbReference>
<evidence type="ECO:0000256" key="8">
    <source>
        <dbReference type="ARBA" id="ARBA00022777"/>
    </source>
</evidence>
<dbReference type="SMART" id="SM00388">
    <property type="entry name" value="HisKA"/>
    <property type="match status" value="1"/>
</dbReference>
<evidence type="ECO:0000256" key="4">
    <source>
        <dbReference type="ARBA" id="ARBA00022553"/>
    </source>
</evidence>
<dbReference type="InterPro" id="IPR035965">
    <property type="entry name" value="PAS-like_dom_sf"/>
</dbReference>
<keyword evidence="12 13" id="KW-0472">Membrane</keyword>
<dbReference type="InterPro" id="IPR036097">
    <property type="entry name" value="HisK_dim/P_sf"/>
</dbReference>
<keyword evidence="4" id="KW-0597">Phosphoprotein</keyword>
<dbReference type="CDD" id="cd00075">
    <property type="entry name" value="HATPase"/>
    <property type="match status" value="1"/>
</dbReference>
<dbReference type="SUPFAM" id="SSF55874">
    <property type="entry name" value="ATPase domain of HSP90 chaperone/DNA topoisomerase II/histidine kinase"/>
    <property type="match status" value="1"/>
</dbReference>
<dbReference type="Pfam" id="PF08448">
    <property type="entry name" value="PAS_4"/>
    <property type="match status" value="1"/>
</dbReference>
<dbReference type="Gene3D" id="1.10.287.130">
    <property type="match status" value="1"/>
</dbReference>
<dbReference type="Pfam" id="PF00512">
    <property type="entry name" value="HisKA"/>
    <property type="match status" value="1"/>
</dbReference>
<dbReference type="InterPro" id="IPR005467">
    <property type="entry name" value="His_kinase_dom"/>
</dbReference>
<dbReference type="PROSITE" id="PS50109">
    <property type="entry name" value="HIS_KIN"/>
    <property type="match status" value="1"/>
</dbReference>
<feature type="domain" description="Histidine kinase" evidence="14">
    <location>
        <begin position="562"/>
        <end position="773"/>
    </location>
</feature>
<evidence type="ECO:0000256" key="10">
    <source>
        <dbReference type="ARBA" id="ARBA00022989"/>
    </source>
</evidence>
<dbReference type="Pfam" id="PF02518">
    <property type="entry name" value="HATPase_c"/>
    <property type="match status" value="1"/>
</dbReference>
<dbReference type="PANTHER" id="PTHR42878">
    <property type="entry name" value="TWO-COMPONENT HISTIDINE KINASE"/>
    <property type="match status" value="1"/>
</dbReference>
<dbReference type="SUPFAM" id="SSF55785">
    <property type="entry name" value="PYP-like sensor domain (PAS domain)"/>
    <property type="match status" value="1"/>
</dbReference>
<evidence type="ECO:0000256" key="6">
    <source>
        <dbReference type="ARBA" id="ARBA00022692"/>
    </source>
</evidence>
<dbReference type="InterPro" id="IPR007890">
    <property type="entry name" value="CHASE2"/>
</dbReference>
<dbReference type="NCBIfam" id="TIGR00229">
    <property type="entry name" value="sensory_box"/>
    <property type="match status" value="1"/>
</dbReference>
<dbReference type="PIRSF" id="PIRSF037347">
    <property type="entry name" value="STHK_CHASE2_PAS_prd"/>
    <property type="match status" value="1"/>
</dbReference>
<dbReference type="PROSITE" id="PS50113">
    <property type="entry name" value="PAC"/>
    <property type="match status" value="1"/>
</dbReference>
<evidence type="ECO:0000313" key="16">
    <source>
        <dbReference type="EMBL" id="MDR6536283.1"/>
    </source>
</evidence>
<reference evidence="16 17" key="1">
    <citation type="submission" date="2023-07" db="EMBL/GenBank/DDBJ databases">
        <title>Sorghum-associated microbial communities from plants grown in Nebraska, USA.</title>
        <authorList>
            <person name="Schachtman D."/>
        </authorList>
    </citation>
    <scope>NUCLEOTIDE SEQUENCE [LARGE SCALE GENOMIC DNA]</scope>
    <source>
        <strain evidence="16 17">DS1781</strain>
    </source>
</reference>
<evidence type="ECO:0000256" key="9">
    <source>
        <dbReference type="ARBA" id="ARBA00022840"/>
    </source>
</evidence>
<protein>
    <recommendedName>
        <fullName evidence="3">histidine kinase</fullName>
        <ecNumber evidence="3">2.7.13.3</ecNumber>
    </recommendedName>
</protein>
<evidence type="ECO:0000256" key="3">
    <source>
        <dbReference type="ARBA" id="ARBA00012438"/>
    </source>
</evidence>
<dbReference type="InterPro" id="IPR036890">
    <property type="entry name" value="HATPase_C_sf"/>
</dbReference>
<feature type="transmembrane region" description="Helical" evidence="13">
    <location>
        <begin position="338"/>
        <end position="360"/>
    </location>
</feature>
<proteinExistence type="predicted"/>
<evidence type="ECO:0000256" key="7">
    <source>
        <dbReference type="ARBA" id="ARBA00022741"/>
    </source>
</evidence>
<dbReference type="InterPro" id="IPR000014">
    <property type="entry name" value="PAS"/>
</dbReference>
<dbReference type="InterPro" id="IPR003594">
    <property type="entry name" value="HATPase_dom"/>
</dbReference>
<keyword evidence="7" id="KW-0547">Nucleotide-binding</keyword>
<keyword evidence="17" id="KW-1185">Reference proteome</keyword>
<dbReference type="InterPro" id="IPR050351">
    <property type="entry name" value="BphY/WalK/GraS-like"/>
</dbReference>
<keyword evidence="11" id="KW-0902">Two-component regulatory system</keyword>
<evidence type="ECO:0000256" key="12">
    <source>
        <dbReference type="ARBA" id="ARBA00023136"/>
    </source>
</evidence>
<dbReference type="InterPro" id="IPR004358">
    <property type="entry name" value="Sig_transdc_His_kin-like_C"/>
</dbReference>
<accession>A0ABU1NCU6</accession>
<keyword evidence="5" id="KW-0808">Transferase</keyword>
<dbReference type="EC" id="2.7.13.3" evidence="3"/>
<dbReference type="Pfam" id="PF05226">
    <property type="entry name" value="CHASE2"/>
    <property type="match status" value="1"/>
</dbReference>
<keyword evidence="10 13" id="KW-1133">Transmembrane helix</keyword>
<organism evidence="16 17">
    <name type="scientific">Variovorax soli</name>
    <dbReference type="NCBI Taxonomy" id="376815"/>
    <lineage>
        <taxon>Bacteria</taxon>
        <taxon>Pseudomonadati</taxon>
        <taxon>Pseudomonadota</taxon>
        <taxon>Betaproteobacteria</taxon>
        <taxon>Burkholderiales</taxon>
        <taxon>Comamonadaceae</taxon>
        <taxon>Variovorax</taxon>
    </lineage>
</organism>
<comment type="caution">
    <text evidence="16">The sequence shown here is derived from an EMBL/GenBank/DDBJ whole genome shotgun (WGS) entry which is preliminary data.</text>
</comment>
<dbReference type="Proteomes" id="UP001184230">
    <property type="component" value="Unassembled WGS sequence"/>
</dbReference>
<gene>
    <name evidence="16" type="ORF">J2739_002056</name>
</gene>
<dbReference type="InterPro" id="IPR003661">
    <property type="entry name" value="HisK_dim/P_dom"/>
</dbReference>
<dbReference type="PANTHER" id="PTHR42878:SF7">
    <property type="entry name" value="SENSOR HISTIDINE KINASE GLRK"/>
    <property type="match status" value="1"/>
</dbReference>
<dbReference type="CDD" id="cd00130">
    <property type="entry name" value="PAS"/>
    <property type="match status" value="1"/>
</dbReference>
<dbReference type="SMART" id="SM01080">
    <property type="entry name" value="CHASE2"/>
    <property type="match status" value="1"/>
</dbReference>
<dbReference type="PRINTS" id="PR00344">
    <property type="entry name" value="BCTRLSENSOR"/>
</dbReference>
<evidence type="ECO:0000256" key="1">
    <source>
        <dbReference type="ARBA" id="ARBA00000085"/>
    </source>
</evidence>
<comment type="subcellular location">
    <subcellularLocation>
        <location evidence="2">Membrane</location>
        <topology evidence="2">Multi-pass membrane protein</topology>
    </subcellularLocation>
</comment>
<evidence type="ECO:0000256" key="2">
    <source>
        <dbReference type="ARBA" id="ARBA00004141"/>
    </source>
</evidence>
<feature type="domain" description="PAC" evidence="15">
    <location>
        <begin position="506"/>
        <end position="558"/>
    </location>
</feature>